<evidence type="ECO:0000256" key="1">
    <source>
        <dbReference type="ARBA" id="ARBA00004651"/>
    </source>
</evidence>
<gene>
    <name evidence="8" type="ORF">ENJ10_13735</name>
</gene>
<evidence type="ECO:0000256" key="6">
    <source>
        <dbReference type="SAM" id="Phobius"/>
    </source>
</evidence>
<evidence type="ECO:0000256" key="4">
    <source>
        <dbReference type="ARBA" id="ARBA00022989"/>
    </source>
</evidence>
<dbReference type="GO" id="GO:0005886">
    <property type="term" value="C:plasma membrane"/>
    <property type="evidence" value="ECO:0007669"/>
    <property type="project" value="UniProtKB-SubCell"/>
</dbReference>
<dbReference type="InterPro" id="IPR042106">
    <property type="entry name" value="Nuo/plastoQ_OxRdtase_6_NuoJ"/>
</dbReference>
<sequence>METIMIILLALVMLAAALAAIHMKNMISAILAAGVVSLFASVLYLLMAAPDVAMTEAAIGAGLSTVIFLLAFKKTRDEEVENG</sequence>
<evidence type="ECO:0000256" key="2">
    <source>
        <dbReference type="ARBA" id="ARBA00022475"/>
    </source>
</evidence>
<evidence type="ECO:0000256" key="3">
    <source>
        <dbReference type="ARBA" id="ARBA00022692"/>
    </source>
</evidence>
<protein>
    <submittedName>
        <fullName evidence="8">DUF4040 domain-containing protein</fullName>
    </submittedName>
</protein>
<evidence type="ECO:0000313" key="8">
    <source>
        <dbReference type="EMBL" id="HED11749.1"/>
    </source>
</evidence>
<evidence type="ECO:0000256" key="5">
    <source>
        <dbReference type="ARBA" id="ARBA00023136"/>
    </source>
</evidence>
<dbReference type="AlphaFoldDB" id="A0A7V1LPF1"/>
<feature type="domain" description="MrpA C-terminal/MbhD" evidence="7">
    <location>
        <begin position="11"/>
        <end position="76"/>
    </location>
</feature>
<keyword evidence="4 6" id="KW-1133">Transmembrane helix</keyword>
<accession>A0A7V1LPF1</accession>
<reference evidence="8" key="1">
    <citation type="journal article" date="2020" name="mSystems">
        <title>Genome- and Community-Level Interaction Insights into Carbon Utilization and Element Cycling Functions of Hydrothermarchaeota in Hydrothermal Sediment.</title>
        <authorList>
            <person name="Zhou Z."/>
            <person name="Liu Y."/>
            <person name="Xu W."/>
            <person name="Pan J."/>
            <person name="Luo Z.H."/>
            <person name="Li M."/>
        </authorList>
    </citation>
    <scope>NUCLEOTIDE SEQUENCE [LARGE SCALE GENOMIC DNA]</scope>
    <source>
        <strain evidence="8">HyVt-456</strain>
    </source>
</reference>
<name>A0A7V1LPF1_CALAY</name>
<keyword evidence="3 6" id="KW-0812">Transmembrane</keyword>
<dbReference type="Proteomes" id="UP000886005">
    <property type="component" value="Unassembled WGS sequence"/>
</dbReference>
<feature type="transmembrane region" description="Helical" evidence="6">
    <location>
        <begin position="29"/>
        <end position="46"/>
    </location>
</feature>
<keyword evidence="2" id="KW-1003">Cell membrane</keyword>
<evidence type="ECO:0000259" key="7">
    <source>
        <dbReference type="Pfam" id="PF13244"/>
    </source>
</evidence>
<comment type="subcellular location">
    <subcellularLocation>
        <location evidence="1">Cell membrane</location>
        <topology evidence="1">Multi-pass membrane protein</topology>
    </subcellularLocation>
</comment>
<keyword evidence="5 6" id="KW-0472">Membrane</keyword>
<dbReference type="InterPro" id="IPR025383">
    <property type="entry name" value="MrpA_C/MbhD"/>
</dbReference>
<proteinExistence type="predicted"/>
<dbReference type="EMBL" id="DRLD01000388">
    <property type="protein sequence ID" value="HED11749.1"/>
    <property type="molecule type" value="Genomic_DNA"/>
</dbReference>
<feature type="transmembrane region" description="Helical" evidence="6">
    <location>
        <begin position="53"/>
        <end position="72"/>
    </location>
</feature>
<comment type="caution">
    <text evidence="8">The sequence shown here is derived from an EMBL/GenBank/DDBJ whole genome shotgun (WGS) entry which is preliminary data.</text>
</comment>
<dbReference type="Gene3D" id="1.20.120.1200">
    <property type="entry name" value="NADH-ubiquinone/plastoquinone oxidoreductase chain 6, subunit NuoJ"/>
    <property type="match status" value="1"/>
</dbReference>
<organism evidence="8">
    <name type="scientific">Caldithrix abyssi</name>
    <dbReference type="NCBI Taxonomy" id="187145"/>
    <lineage>
        <taxon>Bacteria</taxon>
        <taxon>Pseudomonadati</taxon>
        <taxon>Calditrichota</taxon>
        <taxon>Calditrichia</taxon>
        <taxon>Calditrichales</taxon>
        <taxon>Calditrichaceae</taxon>
        <taxon>Caldithrix</taxon>
    </lineage>
</organism>
<dbReference type="Pfam" id="PF13244">
    <property type="entry name" value="MbhD"/>
    <property type="match status" value="1"/>
</dbReference>